<dbReference type="AlphaFoldDB" id="A0A8H3PKR5"/>
<keyword evidence="3" id="KW-0378">Hydrolase</keyword>
<keyword evidence="9" id="KW-1185">Reference proteome</keyword>
<dbReference type="Gene3D" id="3.90.190.10">
    <property type="entry name" value="Protein tyrosine phosphatase superfamily"/>
    <property type="match status" value="1"/>
</dbReference>
<dbReference type="OrthoDB" id="10252009at2759"/>
<feature type="region of interest" description="Disordered" evidence="5">
    <location>
        <begin position="139"/>
        <end position="300"/>
    </location>
</feature>
<dbReference type="GO" id="GO:0033550">
    <property type="term" value="F:MAP kinase tyrosine phosphatase activity"/>
    <property type="evidence" value="ECO:0007669"/>
    <property type="project" value="TreeGrafter"/>
</dbReference>
<dbReference type="Pfam" id="PF00782">
    <property type="entry name" value="DSPc"/>
    <property type="match status" value="1"/>
</dbReference>
<dbReference type="PROSITE" id="PS50056">
    <property type="entry name" value="TYR_PHOSPHATASE_2"/>
    <property type="match status" value="1"/>
</dbReference>
<accession>A0A8H3PKR5</accession>
<feature type="compositionally biased region" description="Low complexity" evidence="5">
    <location>
        <begin position="350"/>
        <end position="360"/>
    </location>
</feature>
<feature type="domain" description="Tyrosine specific protein phosphatases" evidence="7">
    <location>
        <begin position="46"/>
        <end position="107"/>
    </location>
</feature>
<evidence type="ECO:0000259" key="7">
    <source>
        <dbReference type="PROSITE" id="PS50056"/>
    </source>
</evidence>
<evidence type="ECO:0000313" key="8">
    <source>
        <dbReference type="EMBL" id="CAF9943009.1"/>
    </source>
</evidence>
<dbReference type="PANTHER" id="PTHR10159">
    <property type="entry name" value="DUAL SPECIFICITY PROTEIN PHOSPHATASE"/>
    <property type="match status" value="1"/>
</dbReference>
<dbReference type="InterPro" id="IPR000387">
    <property type="entry name" value="Tyr_Pase_dom"/>
</dbReference>
<name>A0A8H3PKR5_9LECA</name>
<dbReference type="PANTHER" id="PTHR10159:SF519">
    <property type="entry name" value="DUAL SPECIFICITY PROTEIN PHOSPHATASE MPK3"/>
    <property type="match status" value="1"/>
</dbReference>
<protein>
    <recommendedName>
        <fullName evidence="2">protein-tyrosine-phosphatase</fullName>
        <ecNumber evidence="2">3.1.3.48</ecNumber>
    </recommendedName>
</protein>
<dbReference type="PROSITE" id="PS00383">
    <property type="entry name" value="TYR_PHOSPHATASE_1"/>
    <property type="match status" value="1"/>
</dbReference>
<reference evidence="8" key="1">
    <citation type="submission" date="2021-03" db="EMBL/GenBank/DDBJ databases">
        <authorList>
            <person name="Tagirdzhanova G."/>
        </authorList>
    </citation>
    <scope>NUCLEOTIDE SEQUENCE</scope>
</reference>
<dbReference type="EMBL" id="CAJPDR010000861">
    <property type="protein sequence ID" value="CAF9943009.1"/>
    <property type="molecule type" value="Genomic_DNA"/>
</dbReference>
<evidence type="ECO:0000313" key="9">
    <source>
        <dbReference type="Proteomes" id="UP000664203"/>
    </source>
</evidence>
<evidence type="ECO:0000259" key="6">
    <source>
        <dbReference type="PROSITE" id="PS50054"/>
    </source>
</evidence>
<organism evidence="8 9">
    <name type="scientific">Alectoria fallacina</name>
    <dbReference type="NCBI Taxonomy" id="1903189"/>
    <lineage>
        <taxon>Eukaryota</taxon>
        <taxon>Fungi</taxon>
        <taxon>Dikarya</taxon>
        <taxon>Ascomycota</taxon>
        <taxon>Pezizomycotina</taxon>
        <taxon>Lecanoromycetes</taxon>
        <taxon>OSLEUM clade</taxon>
        <taxon>Lecanoromycetidae</taxon>
        <taxon>Lecanorales</taxon>
        <taxon>Lecanorineae</taxon>
        <taxon>Parmeliaceae</taxon>
        <taxon>Alectoria</taxon>
    </lineage>
</organism>
<feature type="compositionally biased region" description="Basic and acidic residues" evidence="5">
    <location>
        <begin position="266"/>
        <end position="275"/>
    </location>
</feature>
<dbReference type="GO" id="GO:0017017">
    <property type="term" value="F:MAP kinase tyrosine/serine/threonine phosphatase activity"/>
    <property type="evidence" value="ECO:0007669"/>
    <property type="project" value="TreeGrafter"/>
</dbReference>
<evidence type="ECO:0000256" key="1">
    <source>
        <dbReference type="ARBA" id="ARBA00008601"/>
    </source>
</evidence>
<evidence type="ECO:0000256" key="5">
    <source>
        <dbReference type="SAM" id="MobiDB-lite"/>
    </source>
</evidence>
<evidence type="ECO:0000256" key="2">
    <source>
        <dbReference type="ARBA" id="ARBA00013064"/>
    </source>
</evidence>
<proteinExistence type="inferred from homology"/>
<dbReference type="GO" id="GO:0008330">
    <property type="term" value="F:protein tyrosine/threonine phosphatase activity"/>
    <property type="evidence" value="ECO:0007669"/>
    <property type="project" value="TreeGrafter"/>
</dbReference>
<comment type="similarity">
    <text evidence="1">Belongs to the protein-tyrosine phosphatase family. Non-receptor class dual specificity subfamily.</text>
</comment>
<dbReference type="InterPro" id="IPR020422">
    <property type="entry name" value="TYR_PHOSPHATASE_DUAL_dom"/>
</dbReference>
<dbReference type="SMART" id="SM00195">
    <property type="entry name" value="DSPc"/>
    <property type="match status" value="1"/>
</dbReference>
<dbReference type="EC" id="3.1.3.48" evidence="2"/>
<evidence type="ECO:0000256" key="4">
    <source>
        <dbReference type="ARBA" id="ARBA00022912"/>
    </source>
</evidence>
<dbReference type="InterPro" id="IPR000340">
    <property type="entry name" value="Dual-sp_phosphatase_cat-dom"/>
</dbReference>
<dbReference type="CDD" id="cd14498">
    <property type="entry name" value="DSP"/>
    <property type="match status" value="1"/>
</dbReference>
<feature type="domain" description="Tyrosine-protein phosphatase" evidence="6">
    <location>
        <begin position="1"/>
        <end position="129"/>
    </location>
</feature>
<dbReference type="GO" id="GO:0005737">
    <property type="term" value="C:cytoplasm"/>
    <property type="evidence" value="ECO:0007669"/>
    <property type="project" value="TreeGrafter"/>
</dbReference>
<feature type="compositionally biased region" description="Basic and acidic residues" evidence="5">
    <location>
        <begin position="152"/>
        <end position="232"/>
    </location>
</feature>
<feature type="region of interest" description="Disordered" evidence="5">
    <location>
        <begin position="345"/>
        <end position="368"/>
    </location>
</feature>
<gene>
    <name evidence="8" type="primary">DUSP16</name>
    <name evidence="8" type="ORF">ALECFALPRED_010427</name>
</gene>
<dbReference type="InterPro" id="IPR016130">
    <property type="entry name" value="Tyr_Pase_AS"/>
</dbReference>
<evidence type="ECO:0000256" key="3">
    <source>
        <dbReference type="ARBA" id="ARBA00022801"/>
    </source>
</evidence>
<dbReference type="PROSITE" id="PS50054">
    <property type="entry name" value="TYR_PHOSPHATASE_DUAL"/>
    <property type="match status" value="1"/>
</dbReference>
<dbReference type="Proteomes" id="UP000664203">
    <property type="component" value="Unassembled WGS sequence"/>
</dbReference>
<comment type="caution">
    <text evidence="8">The sequence shown here is derived from an EMBL/GenBank/DDBJ whole genome shotgun (WGS) entry which is preliminary data.</text>
</comment>
<keyword evidence="4" id="KW-0904">Protein phosphatase</keyword>
<sequence>MELLRRNNVSFVLSIKHKNLSRATREAYQRARISHVHIVKRDILCEDLLSILGPACDMIEGALATGRAVLVHCALGKSRSATVVIAYIMRRMDMGRDDALQMVQSRRAMIDPNPAFLEQLDVWERCRFDLQNALLVDREPGTDPVGLSCTTEGKERMAEGEEAKEDAERNRGEKEEDAEGKKAYGEEKGAEESREQRGGKENEKEKAGEGKKGKEKEETHEEDGGKEGERTKASPTAQTWTEEPDRPTNMVTGLKRACGMLAKSQEPQKIDDDRSAAAGPCNRIDTAPAGSPPPPSPTSDVVRAAIKSLYPKFPAAGKKKLLRLLNAGQGWRIASKDFRSYFVTGWGPKETATGTETETASGKDIPRT</sequence>
<dbReference type="SUPFAM" id="SSF52799">
    <property type="entry name" value="(Phosphotyrosine protein) phosphatases II"/>
    <property type="match status" value="1"/>
</dbReference>
<dbReference type="GO" id="GO:0043409">
    <property type="term" value="P:negative regulation of MAPK cascade"/>
    <property type="evidence" value="ECO:0007669"/>
    <property type="project" value="TreeGrafter"/>
</dbReference>
<dbReference type="InterPro" id="IPR029021">
    <property type="entry name" value="Prot-tyrosine_phosphatase-like"/>
</dbReference>